<dbReference type="Gene3D" id="3.30.1660.10">
    <property type="entry name" value="Flavin-binding protein dodecin"/>
    <property type="match status" value="1"/>
</dbReference>
<name>A4G817_HERAR</name>
<dbReference type="SUPFAM" id="SSF89807">
    <property type="entry name" value="Dodecin-like"/>
    <property type="match status" value="1"/>
</dbReference>
<evidence type="ECO:0000313" key="2">
    <source>
        <dbReference type="Proteomes" id="UP000006697"/>
    </source>
</evidence>
<dbReference type="KEGG" id="har:HEAR2528"/>
<sequence length="68" mass="7796">MTFLKVLEALAESDKSWEDAAQHTRHHGAKTMHNIKSIYIKEIEASANQNKIVKYRSHAKNSFLPDES</sequence>
<dbReference type="InterPro" id="IPR025543">
    <property type="entry name" value="Dodecin-like"/>
</dbReference>
<proteinExistence type="predicted"/>
<protein>
    <submittedName>
        <fullName evidence="1">Uncharacterized protein</fullName>
    </submittedName>
</protein>
<dbReference type="Proteomes" id="UP000006697">
    <property type="component" value="Chromosome"/>
</dbReference>
<gene>
    <name evidence="1" type="ordered locus">HEAR2528</name>
</gene>
<dbReference type="InterPro" id="IPR036694">
    <property type="entry name" value="Dodecin-like_sf"/>
</dbReference>
<dbReference type="InterPro" id="IPR009923">
    <property type="entry name" value="Dodecin"/>
</dbReference>
<dbReference type="HOGENOM" id="CLU_161196_2_1_4"/>
<dbReference type="eggNOG" id="COG3360">
    <property type="taxonomic scope" value="Bacteria"/>
</dbReference>
<organism evidence="1 2">
    <name type="scientific">Herminiimonas arsenicoxydans</name>
    <dbReference type="NCBI Taxonomy" id="204773"/>
    <lineage>
        <taxon>Bacteria</taxon>
        <taxon>Pseudomonadati</taxon>
        <taxon>Pseudomonadota</taxon>
        <taxon>Betaproteobacteria</taxon>
        <taxon>Burkholderiales</taxon>
        <taxon>Oxalobacteraceae</taxon>
        <taxon>Herminiimonas</taxon>
    </lineage>
</organism>
<evidence type="ECO:0000313" key="1">
    <source>
        <dbReference type="EMBL" id="CAL62654.1"/>
    </source>
</evidence>
<dbReference type="AlphaFoldDB" id="A4G817"/>
<reference evidence="1 2" key="1">
    <citation type="journal article" date="2007" name="PLoS Genet.">
        <title>A tale of two oxidation states: bacterial colonization of arsenic-rich environments.</title>
        <authorList>
            <person name="Muller D."/>
            <person name="Medigue C."/>
            <person name="Koechler S."/>
            <person name="Barbe V."/>
            <person name="Barakat M."/>
            <person name="Talla E."/>
            <person name="Bonnefoy V."/>
            <person name="Krin E."/>
            <person name="Arsene-Ploetze F."/>
            <person name="Carapito C."/>
            <person name="Chandler M."/>
            <person name="Cournoyer B."/>
            <person name="Cruveiller S."/>
            <person name="Dossat C."/>
            <person name="Duval S."/>
            <person name="Heymann M."/>
            <person name="Leize E."/>
            <person name="Lieutaud A."/>
            <person name="Lievremont D."/>
            <person name="Makita Y."/>
            <person name="Mangenot S."/>
            <person name="Nitschke W."/>
            <person name="Ortet P."/>
            <person name="Perdrial N."/>
            <person name="Schoepp B."/>
            <person name="Siguier N."/>
            <person name="Simeonova D.D."/>
            <person name="Rouy Z."/>
            <person name="Segurens B."/>
            <person name="Turlin E."/>
            <person name="Vallenet D."/>
            <person name="Van Dorsselaer A."/>
            <person name="Weiss S."/>
            <person name="Weissenbach J."/>
            <person name="Lett M.C."/>
            <person name="Danchin A."/>
            <person name="Bertin P.N."/>
        </authorList>
    </citation>
    <scope>NUCLEOTIDE SEQUENCE [LARGE SCALE GENOMIC DNA]</scope>
    <source>
        <strain evidence="2">ULPAs1</strain>
    </source>
</reference>
<dbReference type="OrthoDB" id="9805889at2"/>
<keyword evidence="2" id="KW-1185">Reference proteome</keyword>
<dbReference type="EMBL" id="CU207211">
    <property type="protein sequence ID" value="CAL62654.1"/>
    <property type="molecule type" value="Genomic_DNA"/>
</dbReference>
<dbReference type="Pfam" id="PF07311">
    <property type="entry name" value="Dodecin"/>
    <property type="match status" value="1"/>
</dbReference>
<accession>A4G817</accession>
<dbReference type="STRING" id="204773.HEAR2528"/>